<accession>A0A382AWF3</accession>
<dbReference type="InterPro" id="IPR024078">
    <property type="entry name" value="LmbE-like_dom_sf"/>
</dbReference>
<reference evidence="1" key="1">
    <citation type="submission" date="2018-05" db="EMBL/GenBank/DDBJ databases">
        <authorList>
            <person name="Lanie J.A."/>
            <person name="Ng W.-L."/>
            <person name="Kazmierczak K.M."/>
            <person name="Andrzejewski T.M."/>
            <person name="Davidsen T.M."/>
            <person name="Wayne K.J."/>
            <person name="Tettelin H."/>
            <person name="Glass J.I."/>
            <person name="Rusch D."/>
            <person name="Podicherti R."/>
            <person name="Tsui H.-C.T."/>
            <person name="Winkler M.E."/>
        </authorList>
    </citation>
    <scope>NUCLEOTIDE SEQUENCE</scope>
</reference>
<sequence length="237" mass="26323">MNTLDFDNISRGMVVVAHADDAEWGYSGTVAKLVSYGVEMTYVICTDGSKGSDDLTMTSDKLTAIRMEEQKNACKVLGVKNLIFLGYSDSQLEPSLALRKDIVRQIRTFKPDLMICQSPLRNLAESDYIGHPDHIAAGEATLCAVFPSARDRLTFPELAREGLNAHKVSELLISDRDHPNKWVDVSAHMDVAVKSLLQHVSQIGTKDVGKHLEESRANIGRSLKVKYAECYRSYVFS</sequence>
<proteinExistence type="predicted"/>
<evidence type="ECO:0008006" key="2">
    <source>
        <dbReference type="Google" id="ProtNLM"/>
    </source>
</evidence>
<name>A0A382AWF3_9ZZZZ</name>
<dbReference type="InterPro" id="IPR003737">
    <property type="entry name" value="GlcNAc_PI_deacetylase-related"/>
</dbReference>
<dbReference type="Pfam" id="PF02585">
    <property type="entry name" value="PIG-L"/>
    <property type="match status" value="1"/>
</dbReference>
<dbReference type="GO" id="GO:0016811">
    <property type="term" value="F:hydrolase activity, acting on carbon-nitrogen (but not peptide) bonds, in linear amides"/>
    <property type="evidence" value="ECO:0007669"/>
    <property type="project" value="TreeGrafter"/>
</dbReference>
<dbReference type="SUPFAM" id="SSF102588">
    <property type="entry name" value="LmbE-like"/>
    <property type="match status" value="1"/>
</dbReference>
<organism evidence="1">
    <name type="scientific">marine metagenome</name>
    <dbReference type="NCBI Taxonomy" id="408172"/>
    <lineage>
        <taxon>unclassified sequences</taxon>
        <taxon>metagenomes</taxon>
        <taxon>ecological metagenomes</taxon>
    </lineage>
</organism>
<dbReference type="EMBL" id="UINC01027107">
    <property type="protein sequence ID" value="SVB05779.1"/>
    <property type="molecule type" value="Genomic_DNA"/>
</dbReference>
<gene>
    <name evidence="1" type="ORF">METZ01_LOCUS158633</name>
</gene>
<dbReference type="Gene3D" id="3.40.50.10320">
    <property type="entry name" value="LmbE-like"/>
    <property type="match status" value="1"/>
</dbReference>
<dbReference type="AlphaFoldDB" id="A0A382AWF3"/>
<dbReference type="PANTHER" id="PTHR12993:SF28">
    <property type="entry name" value="LMBE FAMILY PROTEIN"/>
    <property type="match status" value="1"/>
</dbReference>
<protein>
    <recommendedName>
        <fullName evidence="2">GlcNAc-PI de-N-acetylase</fullName>
    </recommendedName>
</protein>
<evidence type="ECO:0000313" key="1">
    <source>
        <dbReference type="EMBL" id="SVB05779.1"/>
    </source>
</evidence>
<dbReference type="PANTHER" id="PTHR12993">
    <property type="entry name" value="N-ACETYLGLUCOSAMINYL-PHOSPHATIDYLINOSITOL DE-N-ACETYLASE-RELATED"/>
    <property type="match status" value="1"/>
</dbReference>